<proteinExistence type="inferred from homology"/>
<dbReference type="RefSeq" id="WP_179727920.1">
    <property type="nucleotide sequence ID" value="NZ_BAABEF010000001.1"/>
</dbReference>
<dbReference type="GO" id="GO:0003700">
    <property type="term" value="F:DNA-binding transcription factor activity"/>
    <property type="evidence" value="ECO:0007669"/>
    <property type="project" value="InterPro"/>
</dbReference>
<accession>A0A852RKN5</accession>
<keyword evidence="7" id="KW-1185">Reference proteome</keyword>
<dbReference type="Proteomes" id="UP000582231">
    <property type="component" value="Unassembled WGS sequence"/>
</dbReference>
<evidence type="ECO:0000256" key="1">
    <source>
        <dbReference type="ARBA" id="ARBA00009437"/>
    </source>
</evidence>
<evidence type="ECO:0000256" key="3">
    <source>
        <dbReference type="ARBA" id="ARBA00023125"/>
    </source>
</evidence>
<keyword evidence="3 6" id="KW-0238">DNA-binding</keyword>
<dbReference type="Gene3D" id="3.40.190.290">
    <property type="match status" value="1"/>
</dbReference>
<evidence type="ECO:0000313" key="6">
    <source>
        <dbReference type="EMBL" id="NYD31635.1"/>
    </source>
</evidence>
<dbReference type="PANTHER" id="PTHR30419">
    <property type="entry name" value="HTH-TYPE TRANSCRIPTIONAL REGULATOR YBHD"/>
    <property type="match status" value="1"/>
</dbReference>
<evidence type="ECO:0000256" key="4">
    <source>
        <dbReference type="ARBA" id="ARBA00023163"/>
    </source>
</evidence>
<evidence type="ECO:0000313" key="7">
    <source>
        <dbReference type="Proteomes" id="UP000582231"/>
    </source>
</evidence>
<dbReference type="PANTHER" id="PTHR30419:SF8">
    <property type="entry name" value="NITROGEN ASSIMILATION TRANSCRIPTIONAL ACTIVATOR-RELATED"/>
    <property type="match status" value="1"/>
</dbReference>
<dbReference type="InterPro" id="IPR000847">
    <property type="entry name" value="LysR_HTH_N"/>
</dbReference>
<dbReference type="InterPro" id="IPR005119">
    <property type="entry name" value="LysR_subst-bd"/>
</dbReference>
<keyword evidence="4" id="KW-0804">Transcription</keyword>
<comment type="caution">
    <text evidence="6">The sequence shown here is derived from an EMBL/GenBank/DDBJ whole genome shotgun (WGS) entry which is preliminary data.</text>
</comment>
<dbReference type="EMBL" id="JACCBF010000001">
    <property type="protein sequence ID" value="NYD31635.1"/>
    <property type="molecule type" value="Genomic_DNA"/>
</dbReference>
<dbReference type="GO" id="GO:0003677">
    <property type="term" value="F:DNA binding"/>
    <property type="evidence" value="ECO:0007669"/>
    <property type="project" value="UniProtKB-KW"/>
</dbReference>
<dbReference type="PROSITE" id="PS50931">
    <property type="entry name" value="HTH_LYSR"/>
    <property type="match status" value="1"/>
</dbReference>
<dbReference type="SUPFAM" id="SSF53850">
    <property type="entry name" value="Periplasmic binding protein-like II"/>
    <property type="match status" value="1"/>
</dbReference>
<dbReference type="PRINTS" id="PR00039">
    <property type="entry name" value="HTHLYSR"/>
</dbReference>
<gene>
    <name evidence="6" type="ORF">BJ958_003181</name>
</gene>
<reference evidence="6 7" key="1">
    <citation type="submission" date="2020-07" db="EMBL/GenBank/DDBJ databases">
        <title>Sequencing the genomes of 1000 actinobacteria strains.</title>
        <authorList>
            <person name="Klenk H.-P."/>
        </authorList>
    </citation>
    <scope>NUCLEOTIDE SEQUENCE [LARGE SCALE GENOMIC DNA]</scope>
    <source>
        <strain evidence="6 7">DSM 19082</strain>
    </source>
</reference>
<dbReference type="Gene3D" id="1.10.10.10">
    <property type="entry name" value="Winged helix-like DNA-binding domain superfamily/Winged helix DNA-binding domain"/>
    <property type="match status" value="1"/>
</dbReference>
<organism evidence="6 7">
    <name type="scientific">Nocardioides kongjuensis</name>
    <dbReference type="NCBI Taxonomy" id="349522"/>
    <lineage>
        <taxon>Bacteria</taxon>
        <taxon>Bacillati</taxon>
        <taxon>Actinomycetota</taxon>
        <taxon>Actinomycetes</taxon>
        <taxon>Propionibacteriales</taxon>
        <taxon>Nocardioidaceae</taxon>
        <taxon>Nocardioides</taxon>
    </lineage>
</organism>
<feature type="domain" description="HTH lysR-type" evidence="5">
    <location>
        <begin position="11"/>
        <end position="68"/>
    </location>
</feature>
<dbReference type="Pfam" id="PF00126">
    <property type="entry name" value="HTH_1"/>
    <property type="match status" value="1"/>
</dbReference>
<dbReference type="GO" id="GO:0005829">
    <property type="term" value="C:cytosol"/>
    <property type="evidence" value="ECO:0007669"/>
    <property type="project" value="TreeGrafter"/>
</dbReference>
<evidence type="ECO:0000256" key="2">
    <source>
        <dbReference type="ARBA" id="ARBA00023015"/>
    </source>
</evidence>
<dbReference type="AlphaFoldDB" id="A0A852RKN5"/>
<dbReference type="Pfam" id="PF03466">
    <property type="entry name" value="LysR_substrate"/>
    <property type="match status" value="1"/>
</dbReference>
<dbReference type="SUPFAM" id="SSF46785">
    <property type="entry name" value="Winged helix' DNA-binding domain"/>
    <property type="match status" value="1"/>
</dbReference>
<sequence>MVTDRLLDGRLKLRHLVLIVQIEDAGSLAGAAEALHITQPVVTRGLREVEDLLGVDLFERGRRGVTPTQFGESLLVHARAVIAQLRQADRQIEQLARADLGTVTVGTHLAGSNVLLPRSIASLKQEHPELTVVVREGPPDALQAALLAGDCDLVVGRLTGGAPTTVVQHMLYREPIRVVAREGHPAALLHEPTLAELAPYPWVFPISQTTLRRELEEAFVHEGVELPVNRVECTTILTLRELVVSMDALAVLPELIALADPALTVLDASLASIRRAVGVTRAKHRPLSPAASAMLDHLRVEAATLPRPR</sequence>
<keyword evidence="2" id="KW-0805">Transcription regulation</keyword>
<dbReference type="InterPro" id="IPR036388">
    <property type="entry name" value="WH-like_DNA-bd_sf"/>
</dbReference>
<evidence type="ECO:0000259" key="5">
    <source>
        <dbReference type="PROSITE" id="PS50931"/>
    </source>
</evidence>
<comment type="similarity">
    <text evidence="1">Belongs to the LysR transcriptional regulatory family.</text>
</comment>
<protein>
    <submittedName>
        <fullName evidence="6">DNA-binding transcriptional LysR family regulator</fullName>
    </submittedName>
</protein>
<dbReference type="InterPro" id="IPR050950">
    <property type="entry name" value="HTH-type_LysR_regulators"/>
</dbReference>
<name>A0A852RKN5_9ACTN</name>
<dbReference type="InterPro" id="IPR036390">
    <property type="entry name" value="WH_DNA-bd_sf"/>
</dbReference>